<dbReference type="InterPro" id="IPR010982">
    <property type="entry name" value="Lambda_DNA-bd_dom_sf"/>
</dbReference>
<evidence type="ECO:0000313" key="3">
    <source>
        <dbReference type="Proteomes" id="UP000219559"/>
    </source>
</evidence>
<dbReference type="Proteomes" id="UP000219559">
    <property type="component" value="Unassembled WGS sequence"/>
</dbReference>
<name>A0A2A4G5K1_9FLAO</name>
<dbReference type="GO" id="GO:0003677">
    <property type="term" value="F:DNA binding"/>
    <property type="evidence" value="ECO:0007669"/>
    <property type="project" value="InterPro"/>
</dbReference>
<organism evidence="2 3">
    <name type="scientific">Sediminicola luteus</name>
    <dbReference type="NCBI Taxonomy" id="319238"/>
    <lineage>
        <taxon>Bacteria</taxon>
        <taxon>Pseudomonadati</taxon>
        <taxon>Bacteroidota</taxon>
        <taxon>Flavobacteriia</taxon>
        <taxon>Flavobacteriales</taxon>
        <taxon>Flavobacteriaceae</taxon>
        <taxon>Sediminicola</taxon>
    </lineage>
</organism>
<dbReference type="InterPro" id="IPR001387">
    <property type="entry name" value="Cro/C1-type_HTH"/>
</dbReference>
<evidence type="ECO:0000259" key="1">
    <source>
        <dbReference type="PROSITE" id="PS50943"/>
    </source>
</evidence>
<dbReference type="RefSeq" id="WP_097441134.1">
    <property type="nucleotide sequence ID" value="NZ_KZ300477.1"/>
</dbReference>
<reference evidence="2 3" key="1">
    <citation type="submission" date="2017-04" db="EMBL/GenBank/DDBJ databases">
        <title>A new member of the family Flavobacteriaceae isolated from ascidians.</title>
        <authorList>
            <person name="Chen L."/>
        </authorList>
    </citation>
    <scope>NUCLEOTIDE SEQUENCE [LARGE SCALE GENOMIC DNA]</scope>
    <source>
        <strain evidence="2 3">HQA918</strain>
    </source>
</reference>
<dbReference type="OrthoDB" id="2902336at2"/>
<protein>
    <recommendedName>
        <fullName evidence="1">HTH cro/C1-type domain-containing protein</fullName>
    </recommendedName>
</protein>
<dbReference type="SUPFAM" id="SSF47413">
    <property type="entry name" value="lambda repressor-like DNA-binding domains"/>
    <property type="match status" value="1"/>
</dbReference>
<accession>A0A2A4G5K1</accession>
<dbReference type="AlphaFoldDB" id="A0A2A4G5K1"/>
<feature type="domain" description="HTH cro/C1-type" evidence="1">
    <location>
        <begin position="17"/>
        <end position="71"/>
    </location>
</feature>
<dbReference type="SMART" id="SM00530">
    <property type="entry name" value="HTH_XRE"/>
    <property type="match status" value="1"/>
</dbReference>
<dbReference type="CDD" id="cd00093">
    <property type="entry name" value="HTH_XRE"/>
    <property type="match status" value="1"/>
</dbReference>
<dbReference type="Pfam" id="PF01381">
    <property type="entry name" value="HTH_3"/>
    <property type="match status" value="1"/>
</dbReference>
<keyword evidence="3" id="KW-1185">Reference proteome</keyword>
<comment type="caution">
    <text evidence="2">The sequence shown here is derived from an EMBL/GenBank/DDBJ whole genome shotgun (WGS) entry which is preliminary data.</text>
</comment>
<dbReference type="EMBL" id="NBWU01000007">
    <property type="protein sequence ID" value="PCE63025.1"/>
    <property type="molecule type" value="Genomic_DNA"/>
</dbReference>
<evidence type="ECO:0000313" key="2">
    <source>
        <dbReference type="EMBL" id="PCE63025.1"/>
    </source>
</evidence>
<sequence>MQENELAKLKKEIGILVRFHRKKKKVSQFKMGLEVNMSANQVGRIERGESNPTVETLFLFANYFSINIRDFFTS</sequence>
<proteinExistence type="predicted"/>
<dbReference type="Gene3D" id="1.10.260.40">
    <property type="entry name" value="lambda repressor-like DNA-binding domains"/>
    <property type="match status" value="1"/>
</dbReference>
<gene>
    <name evidence="2" type="ORF">B7P33_17275</name>
</gene>
<dbReference type="PROSITE" id="PS50943">
    <property type="entry name" value="HTH_CROC1"/>
    <property type="match status" value="1"/>
</dbReference>